<organism evidence="2 3">
    <name type="scientific">Virgisporangium aliadipatigenens</name>
    <dbReference type="NCBI Taxonomy" id="741659"/>
    <lineage>
        <taxon>Bacteria</taxon>
        <taxon>Bacillati</taxon>
        <taxon>Actinomycetota</taxon>
        <taxon>Actinomycetes</taxon>
        <taxon>Micromonosporales</taxon>
        <taxon>Micromonosporaceae</taxon>
        <taxon>Virgisporangium</taxon>
    </lineage>
</organism>
<reference evidence="2" key="1">
    <citation type="submission" date="2021-01" db="EMBL/GenBank/DDBJ databases">
        <title>Whole genome shotgun sequence of Virgisporangium aliadipatigenens NBRC 105644.</title>
        <authorList>
            <person name="Komaki H."/>
            <person name="Tamura T."/>
        </authorList>
    </citation>
    <scope>NUCLEOTIDE SEQUENCE</scope>
    <source>
        <strain evidence="2">NBRC 105644</strain>
    </source>
</reference>
<sequence length="197" mass="22645">MTEHRRSPLAVVVLSLLAEEPMHAYRMQHLIKYRRKDSVANVSQRNSVYQTIDRLLRAGLVRVHETERAGTRPERTVYTITDEGVGTLDGWLRDMVSAPAREFPEFPAALASLARITPDRVAEWLDARAATLAERLKTAAADLENVPGLDRIFLLEEEWREAVTRAELRWVEGVRDDLHTGRLTWDLEDLQRRWAGH</sequence>
<feature type="domain" description="Transcription regulator PadR N-terminal" evidence="1">
    <location>
        <begin position="13"/>
        <end position="85"/>
    </location>
</feature>
<dbReference type="InterPro" id="IPR036390">
    <property type="entry name" value="WH_DNA-bd_sf"/>
</dbReference>
<dbReference type="Proteomes" id="UP000619260">
    <property type="component" value="Unassembled WGS sequence"/>
</dbReference>
<dbReference type="Pfam" id="PF03551">
    <property type="entry name" value="PadR"/>
    <property type="match status" value="1"/>
</dbReference>
<accession>A0A8J4DPT6</accession>
<dbReference type="RefSeq" id="WP_203898563.1">
    <property type="nucleotide sequence ID" value="NZ_BOPF01000006.1"/>
</dbReference>
<evidence type="ECO:0000313" key="2">
    <source>
        <dbReference type="EMBL" id="GIJ44998.1"/>
    </source>
</evidence>
<evidence type="ECO:0000313" key="3">
    <source>
        <dbReference type="Proteomes" id="UP000619260"/>
    </source>
</evidence>
<comment type="caution">
    <text evidence="2">The sequence shown here is derived from an EMBL/GenBank/DDBJ whole genome shotgun (WGS) entry which is preliminary data.</text>
</comment>
<protein>
    <submittedName>
        <fullName evidence="2">PadR family transcriptional regulator</fullName>
    </submittedName>
</protein>
<dbReference type="PANTHER" id="PTHR43252:SF2">
    <property type="entry name" value="TRANSCRIPTION REGULATOR, PADR-LIKE FAMILY"/>
    <property type="match status" value="1"/>
</dbReference>
<proteinExistence type="predicted"/>
<dbReference type="PANTHER" id="PTHR43252">
    <property type="entry name" value="TRANSCRIPTIONAL REGULATOR YQJI"/>
    <property type="match status" value="1"/>
</dbReference>
<dbReference type="SUPFAM" id="SSF46785">
    <property type="entry name" value="Winged helix' DNA-binding domain"/>
    <property type="match status" value="1"/>
</dbReference>
<name>A0A8J4DPT6_9ACTN</name>
<dbReference type="InterPro" id="IPR005149">
    <property type="entry name" value="Tscrpt_reg_PadR_N"/>
</dbReference>
<keyword evidence="3" id="KW-1185">Reference proteome</keyword>
<evidence type="ECO:0000259" key="1">
    <source>
        <dbReference type="Pfam" id="PF03551"/>
    </source>
</evidence>
<dbReference type="AlphaFoldDB" id="A0A8J4DPT6"/>
<gene>
    <name evidence="2" type="ORF">Val02_18840</name>
</gene>
<dbReference type="Gene3D" id="1.10.10.10">
    <property type="entry name" value="Winged helix-like DNA-binding domain superfamily/Winged helix DNA-binding domain"/>
    <property type="match status" value="1"/>
</dbReference>
<dbReference type="EMBL" id="BOPF01000006">
    <property type="protein sequence ID" value="GIJ44998.1"/>
    <property type="molecule type" value="Genomic_DNA"/>
</dbReference>
<dbReference type="InterPro" id="IPR036388">
    <property type="entry name" value="WH-like_DNA-bd_sf"/>
</dbReference>